<dbReference type="Proteomes" id="UP001611383">
    <property type="component" value="Chromosome"/>
</dbReference>
<dbReference type="RefSeq" id="WP_395815590.1">
    <property type="nucleotide sequence ID" value="NZ_CP043494.1"/>
</dbReference>
<feature type="signal peptide" evidence="1">
    <location>
        <begin position="1"/>
        <end position="22"/>
    </location>
</feature>
<feature type="chain" id="PRO_5045819892" description="Lipoprotein" evidence="1">
    <location>
        <begin position="23"/>
        <end position="119"/>
    </location>
</feature>
<sequence length="119" mass="13516">MTLKTLASATTLLLTLSPLTIASAQSDLDEVYVFEAVDSYDTKSDRQFSVTGIIRGEPTPKTIDFDEYTTYAEYGNFVRTCERLSLMAMSKPGQYLLEVRRTMNWGGYYQLTGCRLTRR</sequence>
<reference evidence="2 3" key="1">
    <citation type="submission" date="2019-08" db="EMBL/GenBank/DDBJ databases">
        <title>Archangium and Cystobacter genomes.</title>
        <authorList>
            <person name="Chen I.-C.K."/>
            <person name="Wielgoss S."/>
        </authorList>
    </citation>
    <scope>NUCLEOTIDE SEQUENCE [LARGE SCALE GENOMIC DNA]</scope>
    <source>
        <strain evidence="2 3">Cbm 6</strain>
    </source>
</reference>
<proteinExistence type="predicted"/>
<gene>
    <name evidence="2" type="ORF">F0U60_06775</name>
</gene>
<organism evidence="2 3">
    <name type="scientific">Archangium minus</name>
    <dbReference type="NCBI Taxonomy" id="83450"/>
    <lineage>
        <taxon>Bacteria</taxon>
        <taxon>Pseudomonadati</taxon>
        <taxon>Myxococcota</taxon>
        <taxon>Myxococcia</taxon>
        <taxon>Myxococcales</taxon>
        <taxon>Cystobacterineae</taxon>
        <taxon>Archangiaceae</taxon>
        <taxon>Archangium</taxon>
    </lineage>
</organism>
<accession>A0ABY9WL05</accession>
<protein>
    <recommendedName>
        <fullName evidence="4">Lipoprotein</fullName>
    </recommendedName>
</protein>
<evidence type="ECO:0000313" key="3">
    <source>
        <dbReference type="Proteomes" id="UP001611383"/>
    </source>
</evidence>
<evidence type="ECO:0000256" key="1">
    <source>
        <dbReference type="SAM" id="SignalP"/>
    </source>
</evidence>
<name>A0ABY9WL05_9BACT</name>
<keyword evidence="3" id="KW-1185">Reference proteome</keyword>
<evidence type="ECO:0008006" key="4">
    <source>
        <dbReference type="Google" id="ProtNLM"/>
    </source>
</evidence>
<evidence type="ECO:0000313" key="2">
    <source>
        <dbReference type="EMBL" id="WNG43834.1"/>
    </source>
</evidence>
<dbReference type="EMBL" id="CP043494">
    <property type="protein sequence ID" value="WNG43834.1"/>
    <property type="molecule type" value="Genomic_DNA"/>
</dbReference>
<keyword evidence="1" id="KW-0732">Signal</keyword>